<proteinExistence type="inferred from homology"/>
<dbReference type="GeneID" id="25976383"/>
<dbReference type="FunFam" id="3.30.1330.40:FF:000001">
    <property type="entry name" value="L-PSP family endoribonuclease"/>
    <property type="match status" value="1"/>
</dbReference>
<protein>
    <submittedName>
        <fullName evidence="2">L-psp endoribonuclease family protein</fullName>
    </submittedName>
</protein>
<dbReference type="SUPFAM" id="SSF55298">
    <property type="entry name" value="YjgF-like"/>
    <property type="match status" value="1"/>
</dbReference>
<name>F0X8Q7_GROCL</name>
<dbReference type="eggNOG" id="KOG2317">
    <property type="taxonomic scope" value="Eukaryota"/>
</dbReference>
<dbReference type="PANTHER" id="PTHR11803:SF58">
    <property type="entry name" value="PROTEIN HMF1-RELATED"/>
    <property type="match status" value="1"/>
</dbReference>
<dbReference type="STRING" id="655863.F0X8Q7"/>
<reference evidence="2 3" key="1">
    <citation type="journal article" date="2011" name="Proc. Natl. Acad. Sci. U.S.A.">
        <title>Genome and transcriptome analyses of the mountain pine beetle-fungal symbiont Grosmannia clavigera, a lodgepole pine pathogen.</title>
        <authorList>
            <person name="DiGuistini S."/>
            <person name="Wang Y."/>
            <person name="Liao N.Y."/>
            <person name="Taylor G."/>
            <person name="Tanguay P."/>
            <person name="Feau N."/>
            <person name="Henrissat B."/>
            <person name="Chan S.K."/>
            <person name="Hesse-Orce U."/>
            <person name="Alamouti S.M."/>
            <person name="Tsui C.K.M."/>
            <person name="Docking R.T."/>
            <person name="Levasseur A."/>
            <person name="Haridas S."/>
            <person name="Robertson G."/>
            <person name="Birol I."/>
            <person name="Holt R.A."/>
            <person name="Marra M.A."/>
            <person name="Hamelin R.C."/>
            <person name="Hirst M."/>
            <person name="Jones S.J.M."/>
            <person name="Bohlmann J."/>
            <person name="Breuil C."/>
        </authorList>
    </citation>
    <scope>NUCLEOTIDE SEQUENCE [LARGE SCALE GENOMIC DNA]</scope>
    <source>
        <strain evidence="3">kw1407 / UAMH 11150</strain>
    </source>
</reference>
<dbReference type="GO" id="GO:0005829">
    <property type="term" value="C:cytosol"/>
    <property type="evidence" value="ECO:0007669"/>
    <property type="project" value="TreeGrafter"/>
</dbReference>
<evidence type="ECO:0000313" key="3">
    <source>
        <dbReference type="Proteomes" id="UP000007796"/>
    </source>
</evidence>
<dbReference type="InterPro" id="IPR019897">
    <property type="entry name" value="RidA_CS"/>
</dbReference>
<dbReference type="GO" id="GO:0005739">
    <property type="term" value="C:mitochondrion"/>
    <property type="evidence" value="ECO:0007669"/>
    <property type="project" value="UniProtKB-ARBA"/>
</dbReference>
<dbReference type="NCBIfam" id="TIGR00004">
    <property type="entry name" value="Rid family detoxifying hydrolase"/>
    <property type="match status" value="1"/>
</dbReference>
<gene>
    <name evidence="2" type="ORF">CMQ_3299</name>
</gene>
<dbReference type="PANTHER" id="PTHR11803">
    <property type="entry name" value="2-IMINOBUTANOATE/2-IMINOPROPANOATE DEAMINASE RIDA"/>
    <property type="match status" value="1"/>
</dbReference>
<comment type="similarity">
    <text evidence="1">Belongs to the RutC family.</text>
</comment>
<evidence type="ECO:0000313" key="2">
    <source>
        <dbReference type="EMBL" id="EFX05230.1"/>
    </source>
</evidence>
<dbReference type="CDD" id="cd00448">
    <property type="entry name" value="YjgF_YER057c_UK114_family"/>
    <property type="match status" value="1"/>
</dbReference>
<dbReference type="Gene3D" id="3.30.1330.40">
    <property type="entry name" value="RutC-like"/>
    <property type="match status" value="1"/>
</dbReference>
<dbReference type="Proteomes" id="UP000007796">
    <property type="component" value="Unassembled WGS sequence"/>
</dbReference>
<dbReference type="InParanoid" id="F0X8Q7"/>
<dbReference type="HOGENOM" id="CLU_100715_7_2_1"/>
<dbReference type="AlphaFoldDB" id="F0X8Q7"/>
<sequence>MQRQTIQTKNAPATGTHLSQATIHNGVVYCSGALPIDPVTNELVGGTIGDRTIRCLKNLEAILIAAGSSLDKVLKVNIFVTNIKDVPAVNEAYTSLFSEPRPARACVEVSGLAKGTDVEIECIGFIGEISKL</sequence>
<dbReference type="Pfam" id="PF01042">
    <property type="entry name" value="Ribonuc_L-PSP"/>
    <property type="match status" value="1"/>
</dbReference>
<dbReference type="EMBL" id="GL629735">
    <property type="protein sequence ID" value="EFX05230.1"/>
    <property type="molecule type" value="Genomic_DNA"/>
</dbReference>
<keyword evidence="3" id="KW-1185">Reference proteome</keyword>
<dbReference type="InterPro" id="IPR035959">
    <property type="entry name" value="RutC-like_sf"/>
</dbReference>
<dbReference type="InterPro" id="IPR006175">
    <property type="entry name" value="YjgF/YER057c/UK114"/>
</dbReference>
<dbReference type="GO" id="GO:0019239">
    <property type="term" value="F:deaminase activity"/>
    <property type="evidence" value="ECO:0007669"/>
    <property type="project" value="TreeGrafter"/>
</dbReference>
<evidence type="ECO:0000256" key="1">
    <source>
        <dbReference type="ARBA" id="ARBA00010552"/>
    </source>
</evidence>
<organism evidence="3">
    <name type="scientific">Grosmannia clavigera (strain kw1407 / UAMH 11150)</name>
    <name type="common">Blue stain fungus</name>
    <name type="synonym">Graphiocladiella clavigera</name>
    <dbReference type="NCBI Taxonomy" id="655863"/>
    <lineage>
        <taxon>Eukaryota</taxon>
        <taxon>Fungi</taxon>
        <taxon>Dikarya</taxon>
        <taxon>Ascomycota</taxon>
        <taxon>Pezizomycotina</taxon>
        <taxon>Sordariomycetes</taxon>
        <taxon>Sordariomycetidae</taxon>
        <taxon>Ophiostomatales</taxon>
        <taxon>Ophiostomataceae</taxon>
        <taxon>Leptographium</taxon>
    </lineage>
</organism>
<accession>F0X8Q7</accession>
<dbReference type="OrthoDB" id="309640at2759"/>
<dbReference type="RefSeq" id="XP_014174712.1">
    <property type="nucleotide sequence ID" value="XM_014319237.1"/>
</dbReference>
<dbReference type="InterPro" id="IPR006056">
    <property type="entry name" value="RidA"/>
</dbReference>
<dbReference type="PROSITE" id="PS01094">
    <property type="entry name" value="UPF0076"/>
    <property type="match status" value="1"/>
</dbReference>